<dbReference type="SUPFAM" id="SSF49472">
    <property type="entry name" value="Transthyretin (synonym: prealbumin)"/>
    <property type="match status" value="1"/>
</dbReference>
<keyword evidence="5 7" id="KW-0659">Purine metabolism</keyword>
<dbReference type="Gene3D" id="2.60.40.180">
    <property type="entry name" value="Transthyretin/hydroxyisourate hydrolase domain"/>
    <property type="match status" value="1"/>
</dbReference>
<evidence type="ECO:0000256" key="6">
    <source>
        <dbReference type="ARBA" id="ARBA00022801"/>
    </source>
</evidence>
<keyword evidence="6 7" id="KW-0378">Hydrolase</keyword>
<feature type="domain" description="Transthyretin/hydroxyisourate hydrolase" evidence="8">
    <location>
        <begin position="7"/>
        <end position="117"/>
    </location>
</feature>
<evidence type="ECO:0000256" key="4">
    <source>
        <dbReference type="ARBA" id="ARBA00011881"/>
    </source>
</evidence>
<dbReference type="NCBIfam" id="TIGR02962">
    <property type="entry name" value="hdxy_isourate"/>
    <property type="match status" value="1"/>
</dbReference>
<dbReference type="CDD" id="cd05822">
    <property type="entry name" value="TLP_HIUase"/>
    <property type="match status" value="1"/>
</dbReference>
<dbReference type="InterPro" id="IPR036817">
    <property type="entry name" value="Transthyretin/HIU_hydrolase_sf"/>
</dbReference>
<evidence type="ECO:0000259" key="8">
    <source>
        <dbReference type="Pfam" id="PF00576"/>
    </source>
</evidence>
<evidence type="ECO:0000313" key="10">
    <source>
        <dbReference type="Proteomes" id="UP001493487"/>
    </source>
</evidence>
<organism evidence="9 10">
    <name type="scientific">Cohnella silvisoli</name>
    <dbReference type="NCBI Taxonomy" id="2873699"/>
    <lineage>
        <taxon>Bacteria</taxon>
        <taxon>Bacillati</taxon>
        <taxon>Bacillota</taxon>
        <taxon>Bacilli</taxon>
        <taxon>Bacillales</taxon>
        <taxon>Paenibacillaceae</taxon>
        <taxon>Cohnella</taxon>
    </lineage>
</organism>
<evidence type="ECO:0000256" key="7">
    <source>
        <dbReference type="RuleBase" id="RU361270"/>
    </source>
</evidence>
<dbReference type="EMBL" id="JASKHM010000009">
    <property type="protein sequence ID" value="MEQ4483939.1"/>
    <property type="molecule type" value="Genomic_DNA"/>
</dbReference>
<proteinExistence type="inferred from homology"/>
<comment type="subunit">
    <text evidence="4 7">Homotetramer.</text>
</comment>
<comment type="catalytic activity">
    <reaction evidence="1 7">
        <text>5-hydroxyisourate + H2O = 5-hydroxy-2-oxo-4-ureido-2,5-dihydro-1H-imidazole-5-carboxylate + H(+)</text>
        <dbReference type="Rhea" id="RHEA:23736"/>
        <dbReference type="ChEBI" id="CHEBI:15377"/>
        <dbReference type="ChEBI" id="CHEBI:15378"/>
        <dbReference type="ChEBI" id="CHEBI:18072"/>
        <dbReference type="ChEBI" id="CHEBI:58639"/>
        <dbReference type="EC" id="3.5.2.17"/>
    </reaction>
</comment>
<reference evidence="9 10" key="1">
    <citation type="journal article" date="2023" name="Genome Announc.">
        <title>Pan-Genome Analyses of the Genus Cohnella and Proposal of the Novel Species Cohnella silvisoli sp. nov., Isolated from Forest Soil.</title>
        <authorList>
            <person name="Wang C."/>
            <person name="Mao L."/>
            <person name="Bao G."/>
            <person name="Zhu H."/>
        </authorList>
    </citation>
    <scope>NUCLEOTIDE SEQUENCE [LARGE SCALE GENOMIC DNA]</scope>
    <source>
        <strain evidence="9 10">NL03-T5-1</strain>
    </source>
</reference>
<gene>
    <name evidence="9" type="primary">uraH</name>
    <name evidence="9" type="ORF">QJS35_16195</name>
</gene>
<comment type="caution">
    <text evidence="9">The sequence shown here is derived from an EMBL/GenBank/DDBJ whole genome shotgun (WGS) entry which is preliminary data.</text>
</comment>
<evidence type="ECO:0000313" key="9">
    <source>
        <dbReference type="EMBL" id="MEQ4483939.1"/>
    </source>
</evidence>
<dbReference type="PANTHER" id="PTHR10395:SF7">
    <property type="entry name" value="5-HYDROXYISOURATE HYDROLASE"/>
    <property type="match status" value="1"/>
</dbReference>
<dbReference type="InterPro" id="IPR014306">
    <property type="entry name" value="Hydroxyisourate_hydrolase"/>
</dbReference>
<protein>
    <recommendedName>
        <fullName evidence="7">5-hydroxyisourate hydrolase</fullName>
        <shortName evidence="7">HIU hydrolase</shortName>
        <shortName evidence="7">HIUHase</shortName>
        <ecNumber evidence="7">3.5.2.17</ecNumber>
    </recommendedName>
</protein>
<dbReference type="GO" id="GO:0033971">
    <property type="term" value="F:hydroxyisourate hydrolase activity"/>
    <property type="evidence" value="ECO:0007669"/>
    <property type="project" value="UniProtKB-EC"/>
</dbReference>
<evidence type="ECO:0000256" key="5">
    <source>
        <dbReference type="ARBA" id="ARBA00022631"/>
    </source>
</evidence>
<dbReference type="Proteomes" id="UP001493487">
    <property type="component" value="Unassembled WGS sequence"/>
</dbReference>
<dbReference type="PANTHER" id="PTHR10395">
    <property type="entry name" value="URICASE AND TRANSTHYRETIN-RELATED"/>
    <property type="match status" value="1"/>
</dbReference>
<evidence type="ECO:0000256" key="3">
    <source>
        <dbReference type="ARBA" id="ARBA00009850"/>
    </source>
</evidence>
<comment type="function">
    <text evidence="2">Catalyzes the hydrolysis of 5-hydroxyisourate (HIU) to 2-oxo-4-hydroxy-4-carboxy-5-ureidoimidazoline (OHCU).</text>
</comment>
<dbReference type="PROSITE" id="PS00769">
    <property type="entry name" value="TRANSTHYRETIN_2"/>
    <property type="match status" value="1"/>
</dbReference>
<evidence type="ECO:0000256" key="2">
    <source>
        <dbReference type="ARBA" id="ARBA00002704"/>
    </source>
</evidence>
<dbReference type="EC" id="3.5.2.17" evidence="7"/>
<evidence type="ECO:0000256" key="1">
    <source>
        <dbReference type="ARBA" id="ARBA00001043"/>
    </source>
</evidence>
<keyword evidence="10" id="KW-1185">Reference proteome</keyword>
<dbReference type="InterPro" id="IPR023416">
    <property type="entry name" value="Transthyretin/HIU_hydrolase_d"/>
</dbReference>
<comment type="similarity">
    <text evidence="3 7">Belongs to the transthyretin family. 5-hydroxyisourate hydrolase subfamily.</text>
</comment>
<dbReference type="RefSeq" id="WP_232186322.1">
    <property type="nucleotide sequence ID" value="NZ_JAIOAP010000008.1"/>
</dbReference>
<dbReference type="Pfam" id="PF00576">
    <property type="entry name" value="Transthyretin"/>
    <property type="match status" value="1"/>
</dbReference>
<name>A0ABV1KV52_9BACL</name>
<accession>A0ABV1KV52</accession>
<dbReference type="InterPro" id="IPR023419">
    <property type="entry name" value="Transthyretin_CS"/>
</dbReference>
<sequence length="118" mass="12971">MGGPGRITTHVLSISEGKPAMGMKVQLWKRETDATPILLKEDRINADGRLDEPLLAGGLLTVGIYELVFNAGEYFKEHGLTPLLFDFIPIRFEVSDAQSHYHVPLLVAPGGYSTYRGS</sequence>